<gene>
    <name evidence="1" type="ORF">Anapl_09173</name>
</gene>
<sequence>MILEAETCSEENRWNYKWSLALDSREKSQISDHKRVASHLHGRFSIPLAKRNSTRINPHGCGLLRSIGECDFEKKPARDNPVCLMLPFSSINKQNRAFPVLVPYIDWIYHWFKGKIMQSLVKNSKTGSPLQSRSCDSVLYFQNTYLHKTQAAEPSLVHCISFVPETKKTAISREKLTALAVMPRFALNVSSSVLNKVMLKFACEVQLDSVPAGNASLKQLGTQQATRFFPPTFLNLLSSSVSSVHTSEHEAQVLPKHHPQLQSKPPGCYIVRNVPLPDHPASDQWCSDVLSHILREMTSFTLHRRNYEEVKQLMRAEGLFVDKLGSPKGGKFPANDKTINRQNVQMALQVSIPIAVMDVITAQVLQVEKNREGSVRSLAGGGRRLTPFGLNYPAALLKLAGFLRSLAEKNPGTQAGGFYCPSARDLREPGFCKMVVKVFRSKNCEGYATDPDTTENPACAYTILPEIQAR</sequence>
<name>R0LGM4_ANAPL</name>
<dbReference type="Proteomes" id="UP000296049">
    <property type="component" value="Unassembled WGS sequence"/>
</dbReference>
<evidence type="ECO:0000313" key="2">
    <source>
        <dbReference type="Proteomes" id="UP000296049"/>
    </source>
</evidence>
<accession>R0LGM4</accession>
<reference evidence="2" key="1">
    <citation type="journal article" date="2013" name="Nat. Genet.">
        <title>The duck genome and transcriptome provide insight into an avian influenza virus reservoir species.</title>
        <authorList>
            <person name="Huang Y."/>
            <person name="Li Y."/>
            <person name="Burt D.W."/>
            <person name="Chen H."/>
            <person name="Zhang Y."/>
            <person name="Qian W."/>
            <person name="Kim H."/>
            <person name="Gan S."/>
            <person name="Zhao Y."/>
            <person name="Li J."/>
            <person name="Yi K."/>
            <person name="Feng H."/>
            <person name="Zhu P."/>
            <person name="Li B."/>
            <person name="Liu Q."/>
            <person name="Fairley S."/>
            <person name="Magor K.E."/>
            <person name="Du Z."/>
            <person name="Hu X."/>
            <person name="Goodman L."/>
            <person name="Tafer H."/>
            <person name="Vignal A."/>
            <person name="Lee T."/>
            <person name="Kim K.W."/>
            <person name="Sheng Z."/>
            <person name="An Y."/>
            <person name="Searle S."/>
            <person name="Herrero J."/>
            <person name="Groenen M.A."/>
            <person name="Crooijmans R.P."/>
            <person name="Faraut T."/>
            <person name="Cai Q."/>
            <person name="Webster R.G."/>
            <person name="Aldridge J.R."/>
            <person name="Warren W.C."/>
            <person name="Bartschat S."/>
            <person name="Kehr S."/>
            <person name="Marz M."/>
            <person name="Stadler P.F."/>
            <person name="Smith J."/>
            <person name="Kraus R.H."/>
            <person name="Zhao Y."/>
            <person name="Ren L."/>
            <person name="Fei J."/>
            <person name="Morisson M."/>
            <person name="Kaiser P."/>
            <person name="Griffin D.K."/>
            <person name="Rao M."/>
            <person name="Pitel F."/>
            <person name="Wang J."/>
            <person name="Li N."/>
        </authorList>
    </citation>
    <scope>NUCLEOTIDE SEQUENCE [LARGE SCALE GENOMIC DNA]</scope>
</reference>
<organism evidence="1 2">
    <name type="scientific">Anas platyrhynchos</name>
    <name type="common">Mallard</name>
    <name type="synonym">Anas boschas</name>
    <dbReference type="NCBI Taxonomy" id="8839"/>
    <lineage>
        <taxon>Eukaryota</taxon>
        <taxon>Metazoa</taxon>
        <taxon>Chordata</taxon>
        <taxon>Craniata</taxon>
        <taxon>Vertebrata</taxon>
        <taxon>Euteleostomi</taxon>
        <taxon>Archelosauria</taxon>
        <taxon>Archosauria</taxon>
        <taxon>Dinosauria</taxon>
        <taxon>Saurischia</taxon>
        <taxon>Theropoda</taxon>
        <taxon>Coelurosauria</taxon>
        <taxon>Aves</taxon>
        <taxon>Neognathae</taxon>
        <taxon>Galloanserae</taxon>
        <taxon>Anseriformes</taxon>
        <taxon>Anatidae</taxon>
        <taxon>Anatinae</taxon>
        <taxon>Anas</taxon>
    </lineage>
</organism>
<dbReference type="EMBL" id="KB743335">
    <property type="protein sequence ID" value="EOA99387.1"/>
    <property type="molecule type" value="Genomic_DNA"/>
</dbReference>
<proteinExistence type="predicted"/>
<keyword evidence="2" id="KW-1185">Reference proteome</keyword>
<evidence type="ECO:0000313" key="1">
    <source>
        <dbReference type="EMBL" id="EOA99387.1"/>
    </source>
</evidence>
<dbReference type="AlphaFoldDB" id="R0LGM4"/>
<protein>
    <submittedName>
        <fullName evidence="1">Uncharacterized protein</fullName>
    </submittedName>
</protein>